<dbReference type="Pfam" id="PF03572">
    <property type="entry name" value="Peptidase_S41"/>
    <property type="match status" value="1"/>
</dbReference>
<dbReference type="Gene3D" id="3.90.226.10">
    <property type="entry name" value="2-enoyl-CoA Hydratase, Chain A, domain 1"/>
    <property type="match status" value="1"/>
</dbReference>
<dbReference type="Gene3D" id="3.20.20.140">
    <property type="entry name" value="Metal-dependent hydrolases"/>
    <property type="match status" value="2"/>
</dbReference>
<sequence>MPNNTIHANFGLKYALEGRIVTMDQAATVINRGRIFVENGVITAIRPKSEGYADGFTKSDVIKSGGTLYPGMIELHNHLPYNILPYWVADKQYRNRAQWAGIKGYRINVTGPMQTLGKSPGFPEAIVRYVECKSMIGGVTTSQGLTLANSTLTKKVFHGLIRNVEETNEDVLPEALTRIADVEQGGAQAFLTSLSDTKTRLLHLSEGVDEKARSYFTNLQINDTEWAITDKLNGIHCTGLQPEDYKVLGDRQGSMTWSPMSNLVLYGGTSDVKAAKENKVLIALGSDWSPSGSKNLLEELKVAYLVSKNHEAGPIFTDEELVQMVTSNPAKILGWENVLGSLQVGMKADMLIVRGYQGNPYKKLINATEKHLLGVFINGVPRCVQKRILNRFDFDTPDIEKFKIENVTRYIYLKESDPENILDGISLKASQNKIASGLQNLNHLANQLENANGNPLLSAHDNPLQTKWILVPDMHVDADGNVLEESHLEWGAGIPFSELAEPLPLDKLTVIEDDEHFRRMSYHPLPAYVRKGLPGFYGRPSLSLSNSEYTLEGLKTIPLEEPLALVTFLKSSSHLSYSEKLCILQQAKIVLGEVYVHQILKQTMYAVNPLHRIDLMIRNMNYATRIDPDAVADDDTFHNELLDIFSSLRDLHTKYILPRPFRNRFAFLPFLIEEYYPTQEDTEPKYIITTYFENILANKTAYKKGVEVLYWNNIPIKKAIALNSKNQSGSNNEAQMARGLDTLTIRSLGTTRPPDSHRVRLDCYDPSTGKPLEMDFEWLVSHHPPHFELDKQDTNATRMSYGFDYDTLSVNGLKATLYGGVSRKGKPPKKSLWIRPTHYPDLMKGTVKNTDSEQAFAYIRIYSFAASNAENFVADFREILQQLQKEHLSGLILDIRGNGGGLITASELLLAHLTGNQIALQRAQFINSALTLRLCEKYTKGNAVIDLSDWTRSIDLSRVTGDRYSRSYPITRIENIHNLQSIFAKPKVLITDALCYSASDMFAAGFQDHALGKIIGTHANTGAGGANVWSHEILRNLFDEAKTDTNPLKPMPKGADLTVAVRRILRKSDEPIEDLGIVPDVLHKISKNDLLFGNIDLIRRAMAILLPETQVDLGKSRKVLVD</sequence>
<accession>A0A1G6W7C9</accession>
<dbReference type="SUPFAM" id="SSF51556">
    <property type="entry name" value="Metallo-dependent hydrolases"/>
    <property type="match status" value="1"/>
</dbReference>
<dbReference type="GO" id="GO:0008236">
    <property type="term" value="F:serine-type peptidase activity"/>
    <property type="evidence" value="ECO:0007669"/>
    <property type="project" value="InterPro"/>
</dbReference>
<dbReference type="InterPro" id="IPR011059">
    <property type="entry name" value="Metal-dep_hydrolase_composite"/>
</dbReference>
<organism evidence="3 4">
    <name type="scientific">Pricia antarctica</name>
    <dbReference type="NCBI Taxonomy" id="641691"/>
    <lineage>
        <taxon>Bacteria</taxon>
        <taxon>Pseudomonadati</taxon>
        <taxon>Bacteroidota</taxon>
        <taxon>Flavobacteriia</taxon>
        <taxon>Flavobacteriales</taxon>
        <taxon>Flavobacteriaceae</taxon>
        <taxon>Pricia</taxon>
    </lineage>
</organism>
<dbReference type="PANTHER" id="PTHR43794:SF11">
    <property type="entry name" value="AMIDOHYDROLASE-RELATED DOMAIN-CONTAINING PROTEIN"/>
    <property type="match status" value="1"/>
</dbReference>
<dbReference type="CDD" id="cd06567">
    <property type="entry name" value="Peptidase_S41"/>
    <property type="match status" value="1"/>
</dbReference>
<dbReference type="OrthoDB" id="9807210at2"/>
<dbReference type="GO" id="GO:0016810">
    <property type="term" value="F:hydrolase activity, acting on carbon-nitrogen (but not peptide) bonds"/>
    <property type="evidence" value="ECO:0007669"/>
    <property type="project" value="InterPro"/>
</dbReference>
<dbReference type="InterPro" id="IPR029045">
    <property type="entry name" value="ClpP/crotonase-like_dom_sf"/>
</dbReference>
<protein>
    <submittedName>
        <fullName evidence="3">Cytosine/adenosine deaminase</fullName>
    </submittedName>
</protein>
<dbReference type="STRING" id="641691.SAMN05421636_101215"/>
<dbReference type="Gene3D" id="2.30.40.10">
    <property type="entry name" value="Urease, subunit C, domain 1"/>
    <property type="match status" value="1"/>
</dbReference>
<name>A0A1G6W7C9_9FLAO</name>
<dbReference type="InterPro" id="IPR006680">
    <property type="entry name" value="Amidohydro-rel"/>
</dbReference>
<keyword evidence="4" id="KW-1185">Reference proteome</keyword>
<dbReference type="InterPro" id="IPR050287">
    <property type="entry name" value="MTA/SAH_deaminase"/>
</dbReference>
<evidence type="ECO:0000259" key="2">
    <source>
        <dbReference type="SMART" id="SM00245"/>
    </source>
</evidence>
<dbReference type="AlphaFoldDB" id="A0A1G6W7C9"/>
<keyword evidence="1" id="KW-0378">Hydrolase</keyword>
<feature type="domain" description="Tail specific protease" evidence="2">
    <location>
        <begin position="826"/>
        <end position="1084"/>
    </location>
</feature>
<dbReference type="InterPro" id="IPR005151">
    <property type="entry name" value="Tail-specific_protease"/>
</dbReference>
<dbReference type="Pfam" id="PF01979">
    <property type="entry name" value="Amidohydro_1"/>
    <property type="match status" value="1"/>
</dbReference>
<dbReference type="RefSeq" id="WP_091864847.1">
    <property type="nucleotide sequence ID" value="NZ_FNAO01000001.1"/>
</dbReference>
<dbReference type="GO" id="GO:0006508">
    <property type="term" value="P:proteolysis"/>
    <property type="evidence" value="ECO:0007669"/>
    <property type="project" value="InterPro"/>
</dbReference>
<dbReference type="SMART" id="SM00245">
    <property type="entry name" value="TSPc"/>
    <property type="match status" value="1"/>
</dbReference>
<dbReference type="SUPFAM" id="SSF51338">
    <property type="entry name" value="Composite domain of metallo-dependent hydrolases"/>
    <property type="match status" value="1"/>
</dbReference>
<evidence type="ECO:0000313" key="4">
    <source>
        <dbReference type="Proteomes" id="UP000199109"/>
    </source>
</evidence>
<proteinExistence type="predicted"/>
<reference evidence="3 4" key="1">
    <citation type="submission" date="2016-10" db="EMBL/GenBank/DDBJ databases">
        <authorList>
            <person name="de Groot N.N."/>
        </authorList>
    </citation>
    <scope>NUCLEOTIDE SEQUENCE [LARGE SCALE GENOMIC DNA]</scope>
    <source>
        <strain evidence="3 4">DSM 23421</strain>
    </source>
</reference>
<dbReference type="EMBL" id="FNAO01000001">
    <property type="protein sequence ID" value="SDD61718.1"/>
    <property type="molecule type" value="Genomic_DNA"/>
</dbReference>
<evidence type="ECO:0000256" key="1">
    <source>
        <dbReference type="ARBA" id="ARBA00022801"/>
    </source>
</evidence>
<gene>
    <name evidence="3" type="ORF">SAMN05421636_101215</name>
</gene>
<dbReference type="PANTHER" id="PTHR43794">
    <property type="entry name" value="AMINOHYDROLASE SSNA-RELATED"/>
    <property type="match status" value="1"/>
</dbReference>
<dbReference type="InterPro" id="IPR032466">
    <property type="entry name" value="Metal_Hydrolase"/>
</dbReference>
<dbReference type="Proteomes" id="UP000199109">
    <property type="component" value="Unassembled WGS sequence"/>
</dbReference>
<evidence type="ECO:0000313" key="3">
    <source>
        <dbReference type="EMBL" id="SDD61718.1"/>
    </source>
</evidence>
<dbReference type="SUPFAM" id="SSF52096">
    <property type="entry name" value="ClpP/crotonase"/>
    <property type="match status" value="1"/>
</dbReference>